<name>A0A0F8V1N8_9EURO</name>
<dbReference type="EMBL" id="JZBS01002881">
    <property type="protein sequence ID" value="KKK16941.1"/>
    <property type="molecule type" value="Genomic_DNA"/>
</dbReference>
<sequence>MPPVRRSRRTLPSNSGITSKNSSLTTRTRALRSSARLDPQPSISNPEKPASTQRKKKSLPSYFQRPQREIAQDPNRCLRLFSLPREIFDEIVSHLPPDAEACFTLTCKEALNSIGTGSWAHFRGRARRYGSHGSLGELLQRDLPGYEYCPRCETLHPPIKPPYAHRVTRLTKLCLGQDGVLDIWPQSQSGGYSIVFAHIREAFASQPASTATSPPIDIFSGEFTHHTGSINYMLRSQAHWIDKNLVIIQEHRLRSAKPQALAAGDVISLPFRVCAHLSTTTDPPPNPHRARKPSVAANGPLLPHAITTAFPAALRKGIPRGGIFRTASPAEQAQMKAADAGEDVTWRCRSCPTKFRITYQQSNGGECIVKAWHCFGRELYKAVDFWKFSVRREGPTLGHTKRNSEYLSPVRSLPDFKIT</sequence>
<organism evidence="2 3">
    <name type="scientific">Aspergillus rambellii</name>
    <dbReference type="NCBI Taxonomy" id="308745"/>
    <lineage>
        <taxon>Eukaryota</taxon>
        <taxon>Fungi</taxon>
        <taxon>Dikarya</taxon>
        <taxon>Ascomycota</taxon>
        <taxon>Pezizomycotina</taxon>
        <taxon>Eurotiomycetes</taxon>
        <taxon>Eurotiomycetidae</taxon>
        <taxon>Eurotiales</taxon>
        <taxon>Aspergillaceae</taxon>
        <taxon>Aspergillus</taxon>
        <taxon>Aspergillus subgen. Nidulantes</taxon>
    </lineage>
</organism>
<evidence type="ECO:0000313" key="3">
    <source>
        <dbReference type="Proteomes" id="UP000034291"/>
    </source>
</evidence>
<evidence type="ECO:0008006" key="4">
    <source>
        <dbReference type="Google" id="ProtNLM"/>
    </source>
</evidence>
<keyword evidence="3" id="KW-1185">Reference proteome</keyword>
<reference evidence="2 3" key="1">
    <citation type="submission" date="2015-02" db="EMBL/GenBank/DDBJ databases">
        <title>Draft Genome Sequences of Two Closely-Related Aflatoxigenic Aspergillus Species Obtained from the Cote d'Ivoire.</title>
        <authorList>
            <person name="Moore G.G."/>
            <person name="Beltz S.B."/>
            <person name="Mack B.M."/>
        </authorList>
    </citation>
    <scope>NUCLEOTIDE SEQUENCE [LARGE SCALE GENOMIC DNA]</scope>
    <source>
        <strain evidence="2 3">SRRC1468</strain>
    </source>
</reference>
<feature type="compositionally biased region" description="Low complexity" evidence="1">
    <location>
        <begin position="22"/>
        <end position="37"/>
    </location>
</feature>
<feature type="region of interest" description="Disordered" evidence="1">
    <location>
        <begin position="1"/>
        <end position="66"/>
    </location>
</feature>
<dbReference type="OrthoDB" id="3766406at2759"/>
<dbReference type="Proteomes" id="UP000034291">
    <property type="component" value="Unassembled WGS sequence"/>
</dbReference>
<evidence type="ECO:0000313" key="2">
    <source>
        <dbReference type="EMBL" id="KKK16941.1"/>
    </source>
</evidence>
<comment type="caution">
    <text evidence="2">The sequence shown here is derived from an EMBL/GenBank/DDBJ whole genome shotgun (WGS) entry which is preliminary data.</text>
</comment>
<gene>
    <name evidence="2" type="ORF">ARAM_003755</name>
</gene>
<evidence type="ECO:0000256" key="1">
    <source>
        <dbReference type="SAM" id="MobiDB-lite"/>
    </source>
</evidence>
<feature type="compositionally biased region" description="Polar residues" evidence="1">
    <location>
        <begin position="10"/>
        <end position="21"/>
    </location>
</feature>
<dbReference type="AlphaFoldDB" id="A0A0F8V1N8"/>
<proteinExistence type="predicted"/>
<protein>
    <recommendedName>
        <fullName evidence="4">F-box domain-containing protein</fullName>
    </recommendedName>
</protein>
<accession>A0A0F8V1N8</accession>